<dbReference type="Proteomes" id="UP000070646">
    <property type="component" value="Unassembled WGS sequence"/>
</dbReference>
<name>A0A133MV71_CLOPF</name>
<evidence type="ECO:0000256" key="2">
    <source>
        <dbReference type="SAM" id="SignalP"/>
    </source>
</evidence>
<dbReference type="EMBL" id="LRPU01000152">
    <property type="protein sequence ID" value="KXA07903.1"/>
    <property type="molecule type" value="Genomic_DNA"/>
</dbReference>
<evidence type="ECO:0000313" key="3">
    <source>
        <dbReference type="EMBL" id="KXA07903.1"/>
    </source>
</evidence>
<proteinExistence type="predicted"/>
<feature type="signal peptide" evidence="2">
    <location>
        <begin position="1"/>
        <end position="29"/>
    </location>
</feature>
<evidence type="ECO:0000313" key="4">
    <source>
        <dbReference type="Proteomes" id="UP000070646"/>
    </source>
</evidence>
<dbReference type="PATRIC" id="fig|1502.174.peg.2569"/>
<evidence type="ECO:0008006" key="5">
    <source>
        <dbReference type="Google" id="ProtNLM"/>
    </source>
</evidence>
<feature type="compositionally biased region" description="Low complexity" evidence="1">
    <location>
        <begin position="350"/>
        <end position="370"/>
    </location>
</feature>
<feature type="compositionally biased region" description="Polar residues" evidence="1">
    <location>
        <begin position="332"/>
        <end position="349"/>
    </location>
</feature>
<sequence length="370" mass="40246">MIKKKSIMKVLCGAIVSTFMFGMATPVFAQSEKTEAVVTLGANLTKSERLQMLDAFGVKANDVKIIDVTNQDIREQLGLDTSKPIPASSQSISSSYVVVKDKGGINVTTNNLTEVTGSMLANALLTSGVNNADVKADAPFKVTGTAALAGILKGFEDASGEELSLPKKEAAREEISLTNNLSNAKTKDGQTLGKDEAAVVVNDIKTDVIKDKPKNDEEIGKIVNNVTNNYNILLTQGQQEQTIKFMSKINDLDYNYGAMKESLNQMNDKLQQILKDTGKQLEESGLLEKALNGIKNVLVDIKDFLVNMFSSASEKVKDGITYDENGNIVIKTGNNSDESKNQENIQDKPQNQSNENNQNQQNEQGQNQTK</sequence>
<reference evidence="3 4" key="1">
    <citation type="submission" date="2016-01" db="EMBL/GenBank/DDBJ databases">
        <authorList>
            <person name="Oliw E.H."/>
        </authorList>
    </citation>
    <scope>NUCLEOTIDE SEQUENCE [LARGE SCALE GENOMIC DNA]</scope>
    <source>
        <strain evidence="3 4">MJR7757A</strain>
    </source>
</reference>
<keyword evidence="2" id="KW-0732">Signal</keyword>
<feature type="chain" id="PRO_5007457585" description="Extracellular protein" evidence="2">
    <location>
        <begin position="30"/>
        <end position="370"/>
    </location>
</feature>
<comment type="caution">
    <text evidence="3">The sequence shown here is derived from an EMBL/GenBank/DDBJ whole genome shotgun (WGS) entry which is preliminary data.</text>
</comment>
<evidence type="ECO:0000256" key="1">
    <source>
        <dbReference type="SAM" id="MobiDB-lite"/>
    </source>
</evidence>
<dbReference type="Pfam" id="PF06207">
    <property type="entry name" value="DUF1002"/>
    <property type="match status" value="1"/>
</dbReference>
<dbReference type="AlphaFoldDB" id="A0A133MV71"/>
<accession>A0A133MV71</accession>
<dbReference type="InterPro" id="IPR009343">
    <property type="entry name" value="DUF1002"/>
</dbReference>
<organism evidence="3 4">
    <name type="scientific">Clostridium perfringens</name>
    <dbReference type="NCBI Taxonomy" id="1502"/>
    <lineage>
        <taxon>Bacteria</taxon>
        <taxon>Bacillati</taxon>
        <taxon>Bacillota</taxon>
        <taxon>Clostridia</taxon>
        <taxon>Eubacteriales</taxon>
        <taxon>Clostridiaceae</taxon>
        <taxon>Clostridium</taxon>
    </lineage>
</organism>
<gene>
    <name evidence="3" type="ORF">HMPREF3222_02551</name>
</gene>
<protein>
    <recommendedName>
        <fullName evidence="5">Extracellular protein</fullName>
    </recommendedName>
</protein>
<feature type="region of interest" description="Disordered" evidence="1">
    <location>
        <begin position="331"/>
        <end position="370"/>
    </location>
</feature>